<accession>A0A0F9A237</accession>
<sequence length="56" mass="6549">MATKMISGDKACWLHDMMWFMFHKLSKEDQEAFWSECATNDDPPLVGSVVRKNEVR</sequence>
<organism evidence="1">
    <name type="scientific">marine sediment metagenome</name>
    <dbReference type="NCBI Taxonomy" id="412755"/>
    <lineage>
        <taxon>unclassified sequences</taxon>
        <taxon>metagenomes</taxon>
        <taxon>ecological metagenomes</taxon>
    </lineage>
</organism>
<name>A0A0F9A237_9ZZZZ</name>
<comment type="caution">
    <text evidence="1">The sequence shown here is derived from an EMBL/GenBank/DDBJ whole genome shotgun (WGS) entry which is preliminary data.</text>
</comment>
<reference evidence="1" key="1">
    <citation type="journal article" date="2015" name="Nature">
        <title>Complex archaea that bridge the gap between prokaryotes and eukaryotes.</title>
        <authorList>
            <person name="Spang A."/>
            <person name="Saw J.H."/>
            <person name="Jorgensen S.L."/>
            <person name="Zaremba-Niedzwiedzka K."/>
            <person name="Martijn J."/>
            <person name="Lind A.E."/>
            <person name="van Eijk R."/>
            <person name="Schleper C."/>
            <person name="Guy L."/>
            <person name="Ettema T.J."/>
        </authorList>
    </citation>
    <scope>NUCLEOTIDE SEQUENCE</scope>
</reference>
<dbReference type="EMBL" id="LAZR01060168">
    <property type="protein sequence ID" value="KKK66246.1"/>
    <property type="molecule type" value="Genomic_DNA"/>
</dbReference>
<evidence type="ECO:0000313" key="1">
    <source>
        <dbReference type="EMBL" id="KKK66246.1"/>
    </source>
</evidence>
<protein>
    <submittedName>
        <fullName evidence="1">Uncharacterized protein</fullName>
    </submittedName>
</protein>
<dbReference type="AlphaFoldDB" id="A0A0F9A237"/>
<gene>
    <name evidence="1" type="ORF">LCGC14_2966030</name>
</gene>
<proteinExistence type="predicted"/>